<dbReference type="InterPro" id="IPR001303">
    <property type="entry name" value="Aldolase_II/adducin_N"/>
</dbReference>
<gene>
    <name evidence="10" type="primary">araD</name>
    <name evidence="10" type="ORF">AWY79_16085</name>
    <name evidence="11" type="ORF">EDC59_102251</name>
</gene>
<accession>A0A126QRV8</accession>
<organism evidence="11 13">
    <name type="scientific">Pseudodesulfovibrio indicus</name>
    <dbReference type="NCBI Taxonomy" id="1716143"/>
    <lineage>
        <taxon>Bacteria</taxon>
        <taxon>Pseudomonadati</taxon>
        <taxon>Thermodesulfobacteriota</taxon>
        <taxon>Desulfovibrionia</taxon>
        <taxon>Desulfovibrionales</taxon>
        <taxon>Desulfovibrionaceae</taxon>
    </lineage>
</organism>
<evidence type="ECO:0000313" key="13">
    <source>
        <dbReference type="Proteomes" id="UP000295506"/>
    </source>
</evidence>
<keyword evidence="6" id="KW-0862">Zinc</keyword>
<dbReference type="PANTHER" id="PTHR22789:SF8">
    <property type="entry name" value="L-RIBULOSE-5-PHOSPHATE 4-EPIMERASE SGBE"/>
    <property type="match status" value="1"/>
</dbReference>
<proteinExistence type="inferred from homology"/>
<comment type="cofactor">
    <cofactor evidence="2">
        <name>Zn(2+)</name>
        <dbReference type="ChEBI" id="CHEBI:29105"/>
    </cofactor>
</comment>
<dbReference type="EC" id="5.1.3.4" evidence="4"/>
<sequence length="230" mass="25138">MGRYTEIRREAFEANIQIPALGLAIYTFGNVSAYDPDLGVFAIKPSGVPYADLKPEHMVVVDLDNAVVDGDLRPSSDTNTHSVLYRAFAGIRGITHTHSTYATAWAQACMPIPVFGTTHADHLAREVPCTEVMSDAMIRGDYETETGNQILAAFKGLSPAEVEMVLVACHGPFTWGVSAEKALYNSAVLEEIARMALLTRQVNPDAGPLKPSLIDKHYQRKHGKNAYYGQ</sequence>
<dbReference type="RefSeq" id="WP_066806141.1">
    <property type="nucleotide sequence ID" value="NZ_CP014206.1"/>
</dbReference>
<protein>
    <recommendedName>
        <fullName evidence="4">L-ribulose-5-phosphate 4-epimerase</fullName>
        <ecNumber evidence="4">5.1.3.4</ecNumber>
    </recommendedName>
</protein>
<dbReference type="GO" id="GO:0046872">
    <property type="term" value="F:metal ion binding"/>
    <property type="evidence" value="ECO:0007669"/>
    <property type="project" value="UniProtKB-KW"/>
</dbReference>
<evidence type="ECO:0000313" key="12">
    <source>
        <dbReference type="Proteomes" id="UP000055611"/>
    </source>
</evidence>
<keyword evidence="5" id="KW-0479">Metal-binding</keyword>
<dbReference type="GO" id="GO:0005829">
    <property type="term" value="C:cytosol"/>
    <property type="evidence" value="ECO:0007669"/>
    <property type="project" value="TreeGrafter"/>
</dbReference>
<dbReference type="Proteomes" id="UP000055611">
    <property type="component" value="Chromosome"/>
</dbReference>
<dbReference type="AlphaFoldDB" id="A0A126QRV8"/>
<evidence type="ECO:0000256" key="7">
    <source>
        <dbReference type="ARBA" id="ARBA00023235"/>
    </source>
</evidence>
<dbReference type="Pfam" id="PF00596">
    <property type="entry name" value="Aldolase_II"/>
    <property type="match status" value="1"/>
</dbReference>
<evidence type="ECO:0000256" key="5">
    <source>
        <dbReference type="ARBA" id="ARBA00022723"/>
    </source>
</evidence>
<comment type="similarity">
    <text evidence="3">Belongs to the aldolase class II family. AraD/FucA subfamily.</text>
</comment>
<evidence type="ECO:0000313" key="10">
    <source>
        <dbReference type="EMBL" id="AMK12508.1"/>
    </source>
</evidence>
<dbReference type="Gene3D" id="3.40.225.10">
    <property type="entry name" value="Class II aldolase/adducin N-terminal domain"/>
    <property type="match status" value="1"/>
</dbReference>
<dbReference type="SUPFAM" id="SSF53639">
    <property type="entry name" value="AraD/HMP-PK domain-like"/>
    <property type="match status" value="1"/>
</dbReference>
<keyword evidence="12" id="KW-1185">Reference proteome</keyword>
<dbReference type="InterPro" id="IPR050197">
    <property type="entry name" value="Aldolase_class_II_sugar_metab"/>
</dbReference>
<dbReference type="Proteomes" id="UP000295506">
    <property type="component" value="Unassembled WGS sequence"/>
</dbReference>
<keyword evidence="7" id="KW-0413">Isomerase</keyword>
<comment type="catalytic activity">
    <reaction evidence="1">
        <text>L-ribulose 5-phosphate = D-xylulose 5-phosphate</text>
        <dbReference type="Rhea" id="RHEA:22368"/>
        <dbReference type="ChEBI" id="CHEBI:57737"/>
        <dbReference type="ChEBI" id="CHEBI:58226"/>
        <dbReference type="EC" id="5.1.3.4"/>
    </reaction>
</comment>
<dbReference type="EMBL" id="CP014206">
    <property type="protein sequence ID" value="AMK12508.1"/>
    <property type="molecule type" value="Genomic_DNA"/>
</dbReference>
<dbReference type="NCBIfam" id="NF006047">
    <property type="entry name" value="PRK08193.1"/>
    <property type="match status" value="1"/>
</dbReference>
<evidence type="ECO:0000256" key="4">
    <source>
        <dbReference type="ARBA" id="ARBA00013186"/>
    </source>
</evidence>
<reference evidence="11 13" key="2">
    <citation type="submission" date="2019-03" db="EMBL/GenBank/DDBJ databases">
        <title>Genomic Encyclopedia of Type Strains, Phase IV (KMG-IV): sequencing the most valuable type-strain genomes for metagenomic binning, comparative biology and taxonomic classification.</title>
        <authorList>
            <person name="Goeker M."/>
        </authorList>
    </citation>
    <scope>NUCLEOTIDE SEQUENCE [LARGE SCALE GENOMIC DNA]</scope>
    <source>
        <strain evidence="11 13">DSM 101483</strain>
    </source>
</reference>
<evidence type="ECO:0000259" key="9">
    <source>
        <dbReference type="SMART" id="SM01007"/>
    </source>
</evidence>
<dbReference type="GO" id="GO:0019323">
    <property type="term" value="P:pentose catabolic process"/>
    <property type="evidence" value="ECO:0007669"/>
    <property type="project" value="TreeGrafter"/>
</dbReference>
<evidence type="ECO:0000256" key="2">
    <source>
        <dbReference type="ARBA" id="ARBA00001947"/>
    </source>
</evidence>
<dbReference type="GO" id="GO:0016832">
    <property type="term" value="F:aldehyde-lyase activity"/>
    <property type="evidence" value="ECO:0007669"/>
    <property type="project" value="TreeGrafter"/>
</dbReference>
<dbReference type="FunFam" id="3.40.225.10:FF:000001">
    <property type="entry name" value="L-ribulose-5-phosphate 4-epimerase UlaF"/>
    <property type="match status" value="1"/>
</dbReference>
<dbReference type="EMBL" id="SOBK01000002">
    <property type="protein sequence ID" value="TDT90818.1"/>
    <property type="molecule type" value="Genomic_DNA"/>
</dbReference>
<dbReference type="PANTHER" id="PTHR22789">
    <property type="entry name" value="FUCULOSE PHOSPHATE ALDOLASE"/>
    <property type="match status" value="1"/>
</dbReference>
<dbReference type="InterPro" id="IPR036409">
    <property type="entry name" value="Aldolase_II/adducin_N_sf"/>
</dbReference>
<name>A0A126QRV8_9BACT</name>
<dbReference type="KEGG" id="dej:AWY79_16085"/>
<dbReference type="SMART" id="SM01007">
    <property type="entry name" value="Aldolase_II"/>
    <property type="match status" value="1"/>
</dbReference>
<evidence type="ECO:0000256" key="1">
    <source>
        <dbReference type="ARBA" id="ARBA00001726"/>
    </source>
</evidence>
<reference evidence="10 12" key="1">
    <citation type="journal article" date="2016" name="Front. Microbiol.">
        <title>Genome Sequence of the Piezophilic, Mesophilic Sulfate-Reducing Bacterium Desulfovibrio indicus J2T.</title>
        <authorList>
            <person name="Cao J."/>
            <person name="Maignien L."/>
            <person name="Shao Z."/>
            <person name="Alain K."/>
            <person name="Jebbar M."/>
        </authorList>
    </citation>
    <scope>NUCLEOTIDE SEQUENCE [LARGE SCALE GENOMIC DNA]</scope>
    <source>
        <strain evidence="10 12">J2</strain>
    </source>
</reference>
<dbReference type="GO" id="GO:0008742">
    <property type="term" value="F:L-ribulose-phosphate 4-epimerase activity"/>
    <property type="evidence" value="ECO:0007669"/>
    <property type="project" value="UniProtKB-EC"/>
</dbReference>
<feature type="domain" description="Class II aldolase/adducin N-terminal" evidence="9">
    <location>
        <begin position="9"/>
        <end position="197"/>
    </location>
</feature>
<evidence type="ECO:0000256" key="6">
    <source>
        <dbReference type="ARBA" id="ARBA00022833"/>
    </source>
</evidence>
<evidence type="ECO:0000313" key="11">
    <source>
        <dbReference type="EMBL" id="TDT90818.1"/>
    </source>
</evidence>
<evidence type="ECO:0000256" key="3">
    <source>
        <dbReference type="ARBA" id="ARBA00010037"/>
    </source>
</evidence>
<dbReference type="OrthoDB" id="5291399at2"/>
<evidence type="ECO:0000256" key="8">
    <source>
        <dbReference type="ARBA" id="ARBA00023277"/>
    </source>
</evidence>
<keyword evidence="8" id="KW-0119">Carbohydrate metabolism</keyword>